<accession>A0AAU7Q5K7</accession>
<dbReference type="AlphaFoldDB" id="A0AAU7Q5K7"/>
<proteinExistence type="predicted"/>
<sequence>MFNPSIPGKSGVQSILEETLPVTFINETVTKNFTKNIKEAKNTVETLVLNSPNDKKSGKDLLLWLFATGIFKPEFKDKYGLSVDAIADGQSAVQYDIQKAETLDDALKTLENVLKTARLLYKGNHLKSSNKIKKNHINEDMYILHQLEQGAKKIFFLILFQRELITALNTRLVTVVKCHSLPMLYAISLG</sequence>
<protein>
    <submittedName>
        <fullName evidence="1">Uncharacterized protein</fullName>
    </submittedName>
</protein>
<organism evidence="1">
    <name type="scientific">Acerihabitans sp. KWT182</name>
    <dbReference type="NCBI Taxonomy" id="3157919"/>
    <lineage>
        <taxon>Bacteria</taxon>
        <taxon>Pseudomonadati</taxon>
        <taxon>Pseudomonadota</taxon>
        <taxon>Gammaproteobacteria</taxon>
        <taxon>Enterobacterales</taxon>
        <taxon>Pectobacteriaceae</taxon>
        <taxon>Acerihabitans</taxon>
    </lineage>
</organism>
<gene>
    <name evidence="1" type="ORF">ABK905_15685</name>
</gene>
<name>A0AAU7Q5K7_9GAMM</name>
<dbReference type="EMBL" id="CP157947">
    <property type="protein sequence ID" value="XBS68230.1"/>
    <property type="molecule type" value="Genomic_DNA"/>
</dbReference>
<reference evidence="1" key="1">
    <citation type="submission" date="2024-06" db="EMBL/GenBank/DDBJ databases">
        <authorList>
            <person name="Coelho C."/>
            <person name="Bento M."/>
            <person name="Garcia E."/>
            <person name="Camelo A."/>
            <person name="Brandao I."/>
            <person name="Espirito Santo C."/>
            <person name="Trovao J."/>
            <person name="Verissimo A."/>
            <person name="Costa J."/>
            <person name="Tiago I."/>
        </authorList>
    </citation>
    <scope>NUCLEOTIDE SEQUENCE</scope>
    <source>
        <strain evidence="1">KWT182</strain>
    </source>
</reference>
<evidence type="ECO:0000313" key="1">
    <source>
        <dbReference type="EMBL" id="XBS68230.1"/>
    </source>
</evidence>